<proteinExistence type="predicted"/>
<dbReference type="PROSITE" id="PS51257">
    <property type="entry name" value="PROKAR_LIPOPROTEIN"/>
    <property type="match status" value="1"/>
</dbReference>
<keyword evidence="2" id="KW-1185">Reference proteome</keyword>
<evidence type="ECO:0008006" key="3">
    <source>
        <dbReference type="Google" id="ProtNLM"/>
    </source>
</evidence>
<dbReference type="EMBL" id="JBHUIP010000003">
    <property type="protein sequence ID" value="MFD2262160.1"/>
    <property type="molecule type" value="Genomic_DNA"/>
</dbReference>
<gene>
    <name evidence="1" type="ORF">ACFSM5_04620</name>
</gene>
<reference evidence="2" key="1">
    <citation type="journal article" date="2019" name="Int. J. Syst. Evol. Microbiol.">
        <title>The Global Catalogue of Microorganisms (GCM) 10K type strain sequencing project: providing services to taxonomists for standard genome sequencing and annotation.</title>
        <authorList>
            <consortium name="The Broad Institute Genomics Platform"/>
            <consortium name="The Broad Institute Genome Sequencing Center for Infectious Disease"/>
            <person name="Wu L."/>
            <person name="Ma J."/>
        </authorList>
    </citation>
    <scope>NUCLEOTIDE SEQUENCE [LARGE SCALE GENOMIC DNA]</scope>
    <source>
        <strain evidence="2">CGMCC 1.19062</strain>
    </source>
</reference>
<dbReference type="Proteomes" id="UP001597295">
    <property type="component" value="Unassembled WGS sequence"/>
</dbReference>
<organism evidence="1 2">
    <name type="scientific">Lacibacterium aquatile</name>
    <dbReference type="NCBI Taxonomy" id="1168082"/>
    <lineage>
        <taxon>Bacteria</taxon>
        <taxon>Pseudomonadati</taxon>
        <taxon>Pseudomonadota</taxon>
        <taxon>Alphaproteobacteria</taxon>
        <taxon>Rhodospirillales</taxon>
        <taxon>Rhodospirillaceae</taxon>
    </lineage>
</organism>
<evidence type="ECO:0000313" key="1">
    <source>
        <dbReference type="EMBL" id="MFD2262160.1"/>
    </source>
</evidence>
<protein>
    <recommendedName>
        <fullName evidence="3">Lipoprotein</fullName>
    </recommendedName>
</protein>
<sequence length="226" mass="24817">MPSRQTATILCTIAVTSIMTGCAQPPSLNDPIQRQGLWFGVMEGADLKPTCDAGGTFWRAVYNGTYEKQVRVYTLKQTGATWEFSSFARDQMNFATVPVNLDDPLAPMRGRQTDQKLDKAAGDALDGLLRAAHTPLTHSQNLDGDGYWWLIHHCDKGAWTTAALRPQDGQRFSAFAPAPALQKQAGDAGALEMPPAVPERIRQDDRRFNFTITARPNGIASMPKLL</sequence>
<accession>A0ABW5DN41</accession>
<dbReference type="RefSeq" id="WP_379875076.1">
    <property type="nucleotide sequence ID" value="NZ_JBHUIP010000003.1"/>
</dbReference>
<comment type="caution">
    <text evidence="1">The sequence shown here is derived from an EMBL/GenBank/DDBJ whole genome shotgun (WGS) entry which is preliminary data.</text>
</comment>
<evidence type="ECO:0000313" key="2">
    <source>
        <dbReference type="Proteomes" id="UP001597295"/>
    </source>
</evidence>
<name>A0ABW5DN41_9PROT</name>